<comment type="caution">
    <text evidence="1">The sequence shown here is derived from an EMBL/GenBank/DDBJ whole genome shotgun (WGS) entry which is preliminary data.</text>
</comment>
<name>A0A2G8SLM5_9APHY</name>
<keyword evidence="2" id="KW-1185">Reference proteome</keyword>
<sequence>MNDAPLQNLTHYPPLVAVRPTYLTPRFLAAPAIHYSRSTTSSDYVLSISIAIARLLRLGPLFISNRWAHNRVMLRVDHSDIDIYPPSTAAGFFRASQFLEWYKSRATTPTEENCDLVLILVMSHLIEKEVVVNLGHLANDRHEFAHPDISLLCNR</sequence>
<evidence type="ECO:0000313" key="1">
    <source>
        <dbReference type="EMBL" id="PIL34677.1"/>
    </source>
</evidence>
<proteinExistence type="predicted"/>
<protein>
    <submittedName>
        <fullName evidence="1">Uncharacterized protein</fullName>
    </submittedName>
</protein>
<dbReference type="Proteomes" id="UP000230002">
    <property type="component" value="Unassembled WGS sequence"/>
</dbReference>
<organism evidence="1 2">
    <name type="scientific">Ganoderma sinense ZZ0214-1</name>
    <dbReference type="NCBI Taxonomy" id="1077348"/>
    <lineage>
        <taxon>Eukaryota</taxon>
        <taxon>Fungi</taxon>
        <taxon>Dikarya</taxon>
        <taxon>Basidiomycota</taxon>
        <taxon>Agaricomycotina</taxon>
        <taxon>Agaricomycetes</taxon>
        <taxon>Polyporales</taxon>
        <taxon>Polyporaceae</taxon>
        <taxon>Ganoderma</taxon>
    </lineage>
</organism>
<evidence type="ECO:0000313" key="2">
    <source>
        <dbReference type="Proteomes" id="UP000230002"/>
    </source>
</evidence>
<dbReference type="AlphaFoldDB" id="A0A2G8SLM5"/>
<reference evidence="1 2" key="1">
    <citation type="journal article" date="2015" name="Sci. Rep.">
        <title>Chromosome-level genome map provides insights into diverse defense mechanisms in the medicinal fungus Ganoderma sinense.</title>
        <authorList>
            <person name="Zhu Y."/>
            <person name="Xu J."/>
            <person name="Sun C."/>
            <person name="Zhou S."/>
            <person name="Xu H."/>
            <person name="Nelson D.R."/>
            <person name="Qian J."/>
            <person name="Song J."/>
            <person name="Luo H."/>
            <person name="Xiang L."/>
            <person name="Li Y."/>
            <person name="Xu Z."/>
            <person name="Ji A."/>
            <person name="Wang L."/>
            <person name="Lu S."/>
            <person name="Hayward A."/>
            <person name="Sun W."/>
            <person name="Li X."/>
            <person name="Schwartz D.C."/>
            <person name="Wang Y."/>
            <person name="Chen S."/>
        </authorList>
    </citation>
    <scope>NUCLEOTIDE SEQUENCE [LARGE SCALE GENOMIC DNA]</scope>
    <source>
        <strain evidence="1 2">ZZ0214-1</strain>
    </source>
</reference>
<dbReference type="EMBL" id="AYKW01000005">
    <property type="protein sequence ID" value="PIL34677.1"/>
    <property type="molecule type" value="Genomic_DNA"/>
</dbReference>
<accession>A0A2G8SLM5</accession>
<gene>
    <name evidence="1" type="ORF">GSI_03457</name>
</gene>